<reference evidence="1" key="1">
    <citation type="journal article" date="2015" name="Nature">
        <title>Complex archaea that bridge the gap between prokaryotes and eukaryotes.</title>
        <authorList>
            <person name="Spang A."/>
            <person name="Saw J.H."/>
            <person name="Jorgensen S.L."/>
            <person name="Zaremba-Niedzwiedzka K."/>
            <person name="Martijn J."/>
            <person name="Lind A.E."/>
            <person name="van Eijk R."/>
            <person name="Schleper C."/>
            <person name="Guy L."/>
            <person name="Ettema T.J."/>
        </authorList>
    </citation>
    <scope>NUCLEOTIDE SEQUENCE</scope>
</reference>
<dbReference type="AlphaFoldDB" id="A0A0F9EE90"/>
<organism evidence="1">
    <name type="scientific">marine sediment metagenome</name>
    <dbReference type="NCBI Taxonomy" id="412755"/>
    <lineage>
        <taxon>unclassified sequences</taxon>
        <taxon>metagenomes</taxon>
        <taxon>ecological metagenomes</taxon>
    </lineage>
</organism>
<evidence type="ECO:0000313" key="1">
    <source>
        <dbReference type="EMBL" id="KKL64576.1"/>
    </source>
</evidence>
<sequence length="308" mass="34060">AGAHFKVVRKNADTPIVEVFSGLDQMINGAQHYEIYAFLVDSASYQLYYLDVTTQNSTIFFNVYVNSFDDYLDTGGQVSDAGMVECQYSMYMYNHETSPPNISVNFGKKPDDRTMQIDTLGNIRSGANSLATVSNIPGALSMILIEEGSFTWASMAVNVESITGLDGNSHEYYILYYEANYDATAMSSSLMIFFNNDFTAKYSERLIENGTSIVSNNTTIAIRFLFNNAVADRFGTGSFKIKCKATNGNVDGTQEGTGATGSTESSVMRVYNGSYRYAPSANITQINFRPLDSFHDGANMSYRLYRLA</sequence>
<accession>A0A0F9EE90</accession>
<comment type="caution">
    <text evidence="1">The sequence shown here is derived from an EMBL/GenBank/DDBJ whole genome shotgun (WGS) entry which is preliminary data.</text>
</comment>
<proteinExistence type="predicted"/>
<gene>
    <name evidence="1" type="ORF">LCGC14_2163610</name>
</gene>
<name>A0A0F9EE90_9ZZZZ</name>
<feature type="non-terminal residue" evidence="1">
    <location>
        <position position="1"/>
    </location>
</feature>
<protein>
    <submittedName>
        <fullName evidence="1">Uncharacterized protein</fullName>
    </submittedName>
</protein>
<dbReference type="EMBL" id="LAZR01027800">
    <property type="protein sequence ID" value="KKL64576.1"/>
    <property type="molecule type" value="Genomic_DNA"/>
</dbReference>